<evidence type="ECO:0000259" key="6">
    <source>
        <dbReference type="PROSITE" id="PS50850"/>
    </source>
</evidence>
<feature type="domain" description="Major facilitator superfamily (MFS) profile" evidence="6">
    <location>
        <begin position="87"/>
        <end position="518"/>
    </location>
</feature>
<feature type="transmembrane region" description="Helical" evidence="5">
    <location>
        <begin position="378"/>
        <end position="400"/>
    </location>
</feature>
<dbReference type="Gene3D" id="1.20.1250.20">
    <property type="entry name" value="MFS general substrate transporter like domains"/>
    <property type="match status" value="1"/>
</dbReference>
<dbReference type="InterPro" id="IPR036259">
    <property type="entry name" value="MFS_trans_sf"/>
</dbReference>
<proteinExistence type="predicted"/>
<evidence type="ECO:0000313" key="7">
    <source>
        <dbReference type="EMBL" id="CAK1546516.1"/>
    </source>
</evidence>
<dbReference type="SUPFAM" id="SSF103473">
    <property type="entry name" value="MFS general substrate transporter"/>
    <property type="match status" value="1"/>
</dbReference>
<dbReference type="GO" id="GO:0022857">
    <property type="term" value="F:transmembrane transporter activity"/>
    <property type="evidence" value="ECO:0007669"/>
    <property type="project" value="InterPro"/>
</dbReference>
<feature type="transmembrane region" description="Helical" evidence="5">
    <location>
        <begin position="349"/>
        <end position="372"/>
    </location>
</feature>
<comment type="caution">
    <text evidence="7">The sequence shown here is derived from an EMBL/GenBank/DDBJ whole genome shotgun (WGS) entry which is preliminary data.</text>
</comment>
<evidence type="ECO:0000256" key="2">
    <source>
        <dbReference type="ARBA" id="ARBA00022692"/>
    </source>
</evidence>
<feature type="transmembrane region" description="Helical" evidence="5">
    <location>
        <begin position="154"/>
        <end position="170"/>
    </location>
</feature>
<evidence type="ECO:0000256" key="5">
    <source>
        <dbReference type="SAM" id="Phobius"/>
    </source>
</evidence>
<evidence type="ECO:0000256" key="3">
    <source>
        <dbReference type="ARBA" id="ARBA00022989"/>
    </source>
</evidence>
<feature type="transmembrane region" description="Helical" evidence="5">
    <location>
        <begin position="407"/>
        <end position="427"/>
    </location>
</feature>
<gene>
    <name evidence="7" type="ORF">LNINA_LOCUS6081</name>
</gene>
<accession>A0AAV1JD38</accession>
<keyword evidence="8" id="KW-1185">Reference proteome</keyword>
<feature type="transmembrane region" description="Helical" evidence="5">
    <location>
        <begin position="27"/>
        <end position="47"/>
    </location>
</feature>
<feature type="transmembrane region" description="Helical" evidence="5">
    <location>
        <begin position="235"/>
        <end position="256"/>
    </location>
</feature>
<evidence type="ECO:0000256" key="1">
    <source>
        <dbReference type="ARBA" id="ARBA00004141"/>
    </source>
</evidence>
<dbReference type="AlphaFoldDB" id="A0AAV1JD38"/>
<dbReference type="Pfam" id="PF07690">
    <property type="entry name" value="MFS_1"/>
    <property type="match status" value="1"/>
</dbReference>
<keyword evidence="4 5" id="KW-0472">Membrane</keyword>
<dbReference type="InterPro" id="IPR011701">
    <property type="entry name" value="MFS"/>
</dbReference>
<sequence>MENKEENSERVVDYDELLSSAGKFGKYQLYLFFITGPFYIFDVFAYFSQMFMTEVSPNHWCWIPELDNLTDLERRNLAIPNDANSRFGYSQCSAYTANWTDVLLTGSYPNESWPTQACQNGWEFNKTEIPYPTISSELGWVCERNSYQATAQSIFFLGSIVGGFIIGWIADRYGRLPAATISNMIGCIAGVGSIFARDMIEFSICRFVVGMCYDNCMMMTYLLVLEYVAPKYRSLITNLPFAIFFTFGAMILPWIALACNDWKTLSLATSIPMALALLAPFIIPESPRWLLSKNRVDEAVQKAVDIGKVNGVTVPTKLIEEFKFSCKNKKQEENTNSIEIFRRPLTRKVFICVCIEYMCCGIVFDALLRSIGALGFDFFLSFTMISFTEFPSLIIITFLLDIIGRKWVSISSLIICAMFCVLTAFISEGLPSVVCAILARFAVNMSFSTAMQWSAEVVPTSVRGSAASIVHICGYLATCISPYIVYSGNFIAWLPLVLTAVISLIGVVCACMIPETGGREMPQTFADAEELISNQELFDIPILRKRKLKNKVGENNQSFEMN</sequence>
<keyword evidence="2 5" id="KW-0812">Transmembrane</keyword>
<evidence type="ECO:0000256" key="4">
    <source>
        <dbReference type="ARBA" id="ARBA00023136"/>
    </source>
</evidence>
<protein>
    <recommendedName>
        <fullName evidence="6">Major facilitator superfamily (MFS) profile domain-containing protein</fullName>
    </recommendedName>
</protein>
<organism evidence="7 8">
    <name type="scientific">Leptosia nina</name>
    <dbReference type="NCBI Taxonomy" id="320188"/>
    <lineage>
        <taxon>Eukaryota</taxon>
        <taxon>Metazoa</taxon>
        <taxon>Ecdysozoa</taxon>
        <taxon>Arthropoda</taxon>
        <taxon>Hexapoda</taxon>
        <taxon>Insecta</taxon>
        <taxon>Pterygota</taxon>
        <taxon>Neoptera</taxon>
        <taxon>Endopterygota</taxon>
        <taxon>Lepidoptera</taxon>
        <taxon>Glossata</taxon>
        <taxon>Ditrysia</taxon>
        <taxon>Papilionoidea</taxon>
        <taxon>Pieridae</taxon>
        <taxon>Pierinae</taxon>
        <taxon>Leptosia</taxon>
    </lineage>
</organism>
<dbReference type="InterPro" id="IPR020846">
    <property type="entry name" value="MFS_dom"/>
</dbReference>
<dbReference type="EMBL" id="CAVLEF010000008">
    <property type="protein sequence ID" value="CAK1546516.1"/>
    <property type="molecule type" value="Genomic_DNA"/>
</dbReference>
<dbReference type="GO" id="GO:0016020">
    <property type="term" value="C:membrane"/>
    <property type="evidence" value="ECO:0007669"/>
    <property type="project" value="UniProtKB-SubCell"/>
</dbReference>
<feature type="transmembrane region" description="Helical" evidence="5">
    <location>
        <begin position="490"/>
        <end position="513"/>
    </location>
</feature>
<name>A0AAV1JD38_9NEOP</name>
<dbReference type="Proteomes" id="UP001497472">
    <property type="component" value="Unassembled WGS sequence"/>
</dbReference>
<feature type="transmembrane region" description="Helical" evidence="5">
    <location>
        <begin position="465"/>
        <end position="484"/>
    </location>
</feature>
<evidence type="ECO:0000313" key="8">
    <source>
        <dbReference type="Proteomes" id="UP001497472"/>
    </source>
</evidence>
<keyword evidence="3 5" id="KW-1133">Transmembrane helix</keyword>
<feature type="transmembrane region" description="Helical" evidence="5">
    <location>
        <begin position="176"/>
        <end position="196"/>
    </location>
</feature>
<comment type="subcellular location">
    <subcellularLocation>
        <location evidence="1">Membrane</location>
        <topology evidence="1">Multi-pass membrane protein</topology>
    </subcellularLocation>
</comment>
<dbReference type="PANTHER" id="PTHR24064">
    <property type="entry name" value="SOLUTE CARRIER FAMILY 22 MEMBER"/>
    <property type="match status" value="1"/>
</dbReference>
<feature type="transmembrane region" description="Helical" evidence="5">
    <location>
        <begin position="433"/>
        <end position="453"/>
    </location>
</feature>
<dbReference type="PROSITE" id="PS50850">
    <property type="entry name" value="MFS"/>
    <property type="match status" value="1"/>
</dbReference>
<reference evidence="7 8" key="1">
    <citation type="submission" date="2023-11" db="EMBL/GenBank/DDBJ databases">
        <authorList>
            <person name="Okamura Y."/>
        </authorList>
    </citation>
    <scope>NUCLEOTIDE SEQUENCE [LARGE SCALE GENOMIC DNA]</scope>
</reference>